<accession>A0A510NVN0</accession>
<dbReference type="AlphaFoldDB" id="A0A510NVN0"/>
<sequence length="565" mass="61788">MGSIAAPNLFTFTHGALGDIKGRQRHGDIVQFRGLPFASIPARFRQSVLKEHLPNQPFDATNPGTVCPTPPLEHIRWWDGPLPDDYPVFDEPVADELHCLNLNLTIPRFALEKTKESLPVLVFIHGGAFVGGSQALQCNGREMFDLLDLVRRSMDTGKPFIGVTINYRVGPFGFLASKELAAFNKSHGEAVGNYGLHDQVRAIEWVSRFIGGFGGDPARITIQGTSAGSASCHYLSFFPNRLFSRVILASGVLPSIGPLDMESHQTLYDRIVASLDEDSARVATSSLDRLKQVPVTALTHKLEFDVFHPLIDREYILDKTISGASRGEEVLPTLFGASAYEDDIALFLLSDMKTRQPKSDREIFSKIRDFLSYNGMLRSPETFPFDQPAVLDAYGLTDTVNSPSGDLSGWSKLLGQCVFNISNVHSALFTSQSLPGGEGKVWLYHHAVGNLYSGCHVPGVAHHGVNDPVLFNVAPDTIDEASRESWMASVRQTQDAWITFINGESPWDPVRPGTSVRDGEEAGPIYVFRDGGLGAQYDNLHGGLGPVTARRYASVLAASLGFEST</sequence>
<reference evidence="6" key="1">
    <citation type="journal article" date="2015" name="Genome Announc.">
        <title>Draft genome sequence of Talaromyces cellulolyticus strain Y-94, a source of lignocellulosic biomass-degrading enzymes.</title>
        <authorList>
            <person name="Fujii T."/>
            <person name="Koike H."/>
            <person name="Sawayama S."/>
            <person name="Yano S."/>
            <person name="Inoue H."/>
        </authorList>
    </citation>
    <scope>NUCLEOTIDE SEQUENCE [LARGE SCALE GENOMIC DNA]</scope>
    <source>
        <strain evidence="6">Y-94</strain>
    </source>
</reference>
<evidence type="ECO:0000256" key="2">
    <source>
        <dbReference type="ARBA" id="ARBA00022801"/>
    </source>
</evidence>
<evidence type="ECO:0000313" key="6">
    <source>
        <dbReference type="Proteomes" id="UP000053095"/>
    </source>
</evidence>
<comment type="similarity">
    <text evidence="1 3">Belongs to the type-B carboxylesterase/lipase family.</text>
</comment>
<gene>
    <name evidence="5" type="ORF">TCE0_018f05320</name>
</gene>
<keyword evidence="2 3" id="KW-0378">Hydrolase</keyword>
<dbReference type="Proteomes" id="UP000053095">
    <property type="component" value="Unassembled WGS sequence"/>
</dbReference>
<organism evidence="5 6">
    <name type="scientific">Talaromyces pinophilus</name>
    <name type="common">Penicillium pinophilum</name>
    <dbReference type="NCBI Taxonomy" id="128442"/>
    <lineage>
        <taxon>Eukaryota</taxon>
        <taxon>Fungi</taxon>
        <taxon>Dikarya</taxon>
        <taxon>Ascomycota</taxon>
        <taxon>Pezizomycotina</taxon>
        <taxon>Eurotiomycetes</taxon>
        <taxon>Eurotiomycetidae</taxon>
        <taxon>Eurotiales</taxon>
        <taxon>Trichocomaceae</taxon>
        <taxon>Talaromyces</taxon>
        <taxon>Talaromyces sect. Talaromyces</taxon>
    </lineage>
</organism>
<protein>
    <recommendedName>
        <fullName evidence="3">Carboxylic ester hydrolase</fullName>
        <ecNumber evidence="3">3.1.1.-</ecNumber>
    </recommendedName>
</protein>
<dbReference type="EC" id="3.1.1.-" evidence="3"/>
<dbReference type="PROSITE" id="PS00122">
    <property type="entry name" value="CARBOXYLESTERASE_B_1"/>
    <property type="match status" value="1"/>
</dbReference>
<keyword evidence="6" id="KW-1185">Reference proteome</keyword>
<proteinExistence type="inferred from homology"/>
<dbReference type="InterPro" id="IPR029058">
    <property type="entry name" value="AB_hydrolase_fold"/>
</dbReference>
<dbReference type="InterPro" id="IPR002018">
    <property type="entry name" value="CarbesteraseB"/>
</dbReference>
<name>A0A510NVN0_TALPI</name>
<dbReference type="PANTHER" id="PTHR43142:SF1">
    <property type="entry name" value="CARBOXYLIC ESTER HYDROLASE"/>
    <property type="match status" value="1"/>
</dbReference>
<feature type="domain" description="Carboxylesterase type B" evidence="4">
    <location>
        <begin position="17"/>
        <end position="506"/>
    </location>
</feature>
<dbReference type="GO" id="GO:0016787">
    <property type="term" value="F:hydrolase activity"/>
    <property type="evidence" value="ECO:0007669"/>
    <property type="project" value="UniProtKB-KW"/>
</dbReference>
<dbReference type="InterPro" id="IPR019826">
    <property type="entry name" value="Carboxylesterase_B_AS"/>
</dbReference>
<dbReference type="EMBL" id="DF933814">
    <property type="protein sequence ID" value="GAM36321.1"/>
    <property type="molecule type" value="Genomic_DNA"/>
</dbReference>
<dbReference type="SUPFAM" id="SSF53474">
    <property type="entry name" value="alpha/beta-Hydrolases"/>
    <property type="match status" value="1"/>
</dbReference>
<dbReference type="PANTHER" id="PTHR43142">
    <property type="entry name" value="CARBOXYLIC ESTER HYDROLASE"/>
    <property type="match status" value="1"/>
</dbReference>
<dbReference type="Pfam" id="PF00135">
    <property type="entry name" value="COesterase"/>
    <property type="match status" value="1"/>
</dbReference>
<dbReference type="Gene3D" id="3.40.50.1820">
    <property type="entry name" value="alpha/beta hydrolase"/>
    <property type="match status" value="1"/>
</dbReference>
<evidence type="ECO:0000256" key="3">
    <source>
        <dbReference type="RuleBase" id="RU361235"/>
    </source>
</evidence>
<evidence type="ECO:0000313" key="5">
    <source>
        <dbReference type="EMBL" id="GAM36321.1"/>
    </source>
</evidence>
<evidence type="ECO:0000256" key="1">
    <source>
        <dbReference type="ARBA" id="ARBA00005964"/>
    </source>
</evidence>
<evidence type="ECO:0000259" key="4">
    <source>
        <dbReference type="Pfam" id="PF00135"/>
    </source>
</evidence>